<comment type="caution">
    <text evidence="1">The sequence shown here is derived from an EMBL/GenBank/DDBJ whole genome shotgun (WGS) entry which is preliminary data.</text>
</comment>
<feature type="non-terminal residue" evidence="1">
    <location>
        <position position="90"/>
    </location>
</feature>
<organism evidence="1 2">
    <name type="scientific">Racocetra persica</name>
    <dbReference type="NCBI Taxonomy" id="160502"/>
    <lineage>
        <taxon>Eukaryota</taxon>
        <taxon>Fungi</taxon>
        <taxon>Fungi incertae sedis</taxon>
        <taxon>Mucoromycota</taxon>
        <taxon>Glomeromycotina</taxon>
        <taxon>Glomeromycetes</taxon>
        <taxon>Diversisporales</taxon>
        <taxon>Gigasporaceae</taxon>
        <taxon>Racocetra</taxon>
    </lineage>
</organism>
<keyword evidence="2" id="KW-1185">Reference proteome</keyword>
<evidence type="ECO:0000313" key="1">
    <source>
        <dbReference type="EMBL" id="CAG8812849.1"/>
    </source>
</evidence>
<name>A0ACA9RW30_9GLOM</name>
<dbReference type="Proteomes" id="UP000789920">
    <property type="component" value="Unassembled WGS sequence"/>
</dbReference>
<sequence>HSKESKKQKYEESFTLPDFKENFIDVNDITDQAIKLDTLTNDIPLDIEQNKHEHYLAKKIVNYVEKEDGYDYIYHTKTTSQKTNIKTFYY</sequence>
<accession>A0ACA9RW30</accession>
<feature type="non-terminal residue" evidence="1">
    <location>
        <position position="1"/>
    </location>
</feature>
<proteinExistence type="predicted"/>
<gene>
    <name evidence="1" type="ORF">RPERSI_LOCUS23627</name>
</gene>
<evidence type="ECO:0000313" key="2">
    <source>
        <dbReference type="Proteomes" id="UP000789920"/>
    </source>
</evidence>
<reference evidence="1" key="1">
    <citation type="submission" date="2021-06" db="EMBL/GenBank/DDBJ databases">
        <authorList>
            <person name="Kallberg Y."/>
            <person name="Tangrot J."/>
            <person name="Rosling A."/>
        </authorList>
    </citation>
    <scope>NUCLEOTIDE SEQUENCE</scope>
    <source>
        <strain evidence="1">MA461A</strain>
    </source>
</reference>
<dbReference type="EMBL" id="CAJVQC010074177">
    <property type="protein sequence ID" value="CAG8812849.1"/>
    <property type="molecule type" value="Genomic_DNA"/>
</dbReference>
<protein>
    <submittedName>
        <fullName evidence="1">7556_t:CDS:1</fullName>
    </submittedName>
</protein>